<dbReference type="Gramene" id="PUZ76642">
    <property type="protein sequence ID" value="PUZ76642"/>
    <property type="gene ID" value="GQ55_1G306900"/>
</dbReference>
<evidence type="ECO:0000313" key="2">
    <source>
        <dbReference type="Proteomes" id="UP000244336"/>
    </source>
</evidence>
<gene>
    <name evidence="1" type="ORF">GQ55_1G306900</name>
</gene>
<name>A0A2T7F980_9POAL</name>
<dbReference type="EMBL" id="CM009749">
    <property type="protein sequence ID" value="PUZ76642.1"/>
    <property type="molecule type" value="Genomic_DNA"/>
</dbReference>
<keyword evidence="2" id="KW-1185">Reference proteome</keyword>
<organism evidence="1 2">
    <name type="scientific">Panicum hallii var. hallii</name>
    <dbReference type="NCBI Taxonomy" id="1504633"/>
    <lineage>
        <taxon>Eukaryota</taxon>
        <taxon>Viridiplantae</taxon>
        <taxon>Streptophyta</taxon>
        <taxon>Embryophyta</taxon>
        <taxon>Tracheophyta</taxon>
        <taxon>Spermatophyta</taxon>
        <taxon>Magnoliopsida</taxon>
        <taxon>Liliopsida</taxon>
        <taxon>Poales</taxon>
        <taxon>Poaceae</taxon>
        <taxon>PACMAD clade</taxon>
        <taxon>Panicoideae</taxon>
        <taxon>Panicodae</taxon>
        <taxon>Paniceae</taxon>
        <taxon>Panicinae</taxon>
        <taxon>Panicum</taxon>
        <taxon>Panicum sect. Panicum</taxon>
    </lineage>
</organism>
<dbReference type="Proteomes" id="UP000244336">
    <property type="component" value="Chromosome 1"/>
</dbReference>
<reference evidence="1 2" key="1">
    <citation type="submission" date="2018-04" db="EMBL/GenBank/DDBJ databases">
        <title>WGS assembly of Panicum hallii var. hallii HAL2.</title>
        <authorList>
            <person name="Lovell J."/>
            <person name="Jenkins J."/>
            <person name="Lowry D."/>
            <person name="Mamidi S."/>
            <person name="Sreedasyam A."/>
            <person name="Weng X."/>
            <person name="Barry K."/>
            <person name="Bonette J."/>
            <person name="Campitelli B."/>
            <person name="Daum C."/>
            <person name="Gordon S."/>
            <person name="Gould B."/>
            <person name="Lipzen A."/>
            <person name="MacQueen A."/>
            <person name="Palacio-Mejia J."/>
            <person name="Plott C."/>
            <person name="Shakirov E."/>
            <person name="Shu S."/>
            <person name="Yoshinaga Y."/>
            <person name="Zane M."/>
            <person name="Rokhsar D."/>
            <person name="Grimwood J."/>
            <person name="Schmutz J."/>
            <person name="Juenger T."/>
        </authorList>
    </citation>
    <scope>NUCLEOTIDE SEQUENCE [LARGE SCALE GENOMIC DNA]</scope>
    <source>
        <strain evidence="2">cv. HAL2</strain>
    </source>
</reference>
<sequence length="89" mass="10004">MCGSRSGGEVVHTAATSVERGPERSDWLRAAGRFRLSAARFRRGGVPCARRMHKEEEPRNSLASTLISVARFGKQLDFLLLDSMWTLIW</sequence>
<protein>
    <submittedName>
        <fullName evidence="1">Uncharacterized protein</fullName>
    </submittedName>
</protein>
<proteinExistence type="predicted"/>
<dbReference type="AlphaFoldDB" id="A0A2T7F980"/>
<accession>A0A2T7F980</accession>
<evidence type="ECO:0000313" key="1">
    <source>
        <dbReference type="EMBL" id="PUZ76642.1"/>
    </source>
</evidence>